<reference evidence="2" key="1">
    <citation type="journal article" date="2021" name="Microb. Physiol.">
        <title>Proteogenomic Insights into the Physiology of Marine, Sulfate-Reducing, Filamentous Desulfonema limicola and Desulfonema magnum.</title>
        <authorList>
            <person name="Schnaars V."/>
            <person name="Wohlbrand L."/>
            <person name="Scheve S."/>
            <person name="Hinrichs C."/>
            <person name="Reinhardt R."/>
            <person name="Rabus R."/>
        </authorList>
    </citation>
    <scope>NUCLEOTIDE SEQUENCE</scope>
    <source>
        <strain evidence="2">4be13</strain>
    </source>
</reference>
<dbReference type="Proteomes" id="UP000663722">
    <property type="component" value="Chromosome"/>
</dbReference>
<gene>
    <name evidence="2" type="ORF">dnm_058410</name>
</gene>
<dbReference type="EMBL" id="CP061800">
    <property type="protein sequence ID" value="QTA89784.1"/>
    <property type="molecule type" value="Genomic_DNA"/>
</dbReference>
<name>A0A975BRA9_9BACT</name>
<proteinExistence type="predicted"/>
<dbReference type="KEGG" id="dmm:dnm_058410"/>
<organism evidence="2 3">
    <name type="scientific">Desulfonema magnum</name>
    <dbReference type="NCBI Taxonomy" id="45655"/>
    <lineage>
        <taxon>Bacteria</taxon>
        <taxon>Pseudomonadati</taxon>
        <taxon>Thermodesulfobacteriota</taxon>
        <taxon>Desulfobacteria</taxon>
        <taxon>Desulfobacterales</taxon>
        <taxon>Desulfococcaceae</taxon>
        <taxon>Desulfonema</taxon>
    </lineage>
</organism>
<feature type="region of interest" description="Disordered" evidence="1">
    <location>
        <begin position="170"/>
        <end position="204"/>
    </location>
</feature>
<dbReference type="AlphaFoldDB" id="A0A975BRA9"/>
<evidence type="ECO:0000256" key="1">
    <source>
        <dbReference type="SAM" id="MobiDB-lite"/>
    </source>
</evidence>
<evidence type="ECO:0000313" key="3">
    <source>
        <dbReference type="Proteomes" id="UP000663722"/>
    </source>
</evidence>
<accession>A0A975BRA9</accession>
<dbReference type="RefSeq" id="WP_207678261.1">
    <property type="nucleotide sequence ID" value="NZ_CP061800.1"/>
</dbReference>
<keyword evidence="3" id="KW-1185">Reference proteome</keyword>
<protein>
    <submittedName>
        <fullName evidence="2">Uncharacterized protein</fullName>
    </submittedName>
</protein>
<feature type="compositionally biased region" description="Basic and acidic residues" evidence="1">
    <location>
        <begin position="186"/>
        <end position="204"/>
    </location>
</feature>
<sequence>MERQFGKITGCSLLLVSLSFILITGAAASDMSVELAAGYDDNVSLSSTAEGSAFGSYQIKFYHQFLPDLLSADCDIFIDGSYQDYFSMGDNYELRPGISLTFPLSNGRLVPGIMAEVLIYRDDFIKEDDRDEIMAGVQLEWLTTARVSLGFHHIWAWLDYTEPVILQTVRPSSGPGKGRGMPGGPHHQEHDDTHQHTSSSRDDHLRSTGIQGMLFFTPEIQGHISLEYNRLDSSIETESYRQNSGILSLLWAPGDLWEISATTFWKRAKYDQDIENTDRTDTICNAGLGISCFIDKFEFFFHVGRTENDSSLDIESYCQTVTQCGLIFSF</sequence>
<evidence type="ECO:0000313" key="2">
    <source>
        <dbReference type="EMBL" id="QTA89784.1"/>
    </source>
</evidence>
<dbReference type="SUPFAM" id="SSF56935">
    <property type="entry name" value="Porins"/>
    <property type="match status" value="1"/>
</dbReference>